<dbReference type="SUPFAM" id="SSF49785">
    <property type="entry name" value="Galactose-binding domain-like"/>
    <property type="match status" value="1"/>
</dbReference>
<keyword evidence="3" id="KW-0812">Transmembrane</keyword>
<evidence type="ECO:0000313" key="6">
    <source>
        <dbReference type="EMBL" id="SHE76717.1"/>
    </source>
</evidence>
<name>A0A1M4W689_9BACT</name>
<dbReference type="STRING" id="1346286.SAMN05444362_102138"/>
<keyword evidence="3" id="KW-0472">Membrane</keyword>
<dbReference type="InterPro" id="IPR025300">
    <property type="entry name" value="BetaGal_jelly_roll_dom"/>
</dbReference>
<dbReference type="Gene3D" id="3.40.50.1110">
    <property type="entry name" value="SGNH hydrolase"/>
    <property type="match status" value="1"/>
</dbReference>
<accession>A0A1M4W689</accession>
<sequence length="696" mass="78873">MTNSKVYFLGSPVYNNLSFPGQGKALPLLKPSAMKMRLLYIIILLLFFQMGYVSAQQMSVANIFTDDAVLQRNKKNKIWGKAQPEKTVKLTFDGRTYQTTAAADGSWLIETAVLKTGAPRTMTIISGEETLTLKNILVGDVWICSGQSNMEFSVGNFPWSKDEIATANNTQIHFYTLPNTVDCVPNSEIPKSNWKIAIGSDLSGLSAVAYFFAKNIQPQIGIPVGLIITDWSGIAIEPWMSMQSLEQFAAFDGELDKLKENTESKEEIQRNFEALRKNGWDSQYYLKGKGMDEKWYLPDTDFSDWKPIKFPNYWEDANVGLDNYDGAVWFKTSFDLPDNFKDSTFHIFLSYVKDYNIAWVNGHQIGETYGHKNWSDYYTAIKYLKPKNNILVVRVFNVEGKGGFNYHPFWSTDILNGNWVFKADFPIDSKTFPKPKIININPFGDPTVIYNAMIYPLLNYSLTGFIWYQGESNAGRGYEYRTLFPAMISGWRQDFKQGNLPFYFVQLANYEKIPENPENSDWAELRESQTYALKLPNTGMAVAIDIGETADIHPKNKQEVGRRLALQALAKTYKMEIECEPPQIQQVIFKNNKAIITVQSASPLKRVDAAQPIGGFAIAGKDSIFYWADDVLVKGNQIEVSSSKVDLAVAVRYAWSKDPGKLNLQNAAGLPLAPFRSDTWKGITDDRHFDPEIVYF</sequence>
<evidence type="ECO:0000259" key="4">
    <source>
        <dbReference type="Pfam" id="PF03629"/>
    </source>
</evidence>
<feature type="transmembrane region" description="Helical" evidence="3">
    <location>
        <begin position="38"/>
        <end position="55"/>
    </location>
</feature>
<dbReference type="OrthoDB" id="9816001at2"/>
<dbReference type="GO" id="GO:0001681">
    <property type="term" value="F:sialate O-acetylesterase activity"/>
    <property type="evidence" value="ECO:0007669"/>
    <property type="project" value="InterPro"/>
</dbReference>
<dbReference type="GO" id="GO:0004553">
    <property type="term" value="F:hydrolase activity, hydrolyzing O-glycosyl compounds"/>
    <property type="evidence" value="ECO:0007669"/>
    <property type="project" value="InterPro"/>
</dbReference>
<dbReference type="SUPFAM" id="SSF52266">
    <property type="entry name" value="SGNH hydrolase"/>
    <property type="match status" value="1"/>
</dbReference>
<dbReference type="Gene3D" id="2.60.120.260">
    <property type="entry name" value="Galactose-binding domain-like"/>
    <property type="match status" value="1"/>
</dbReference>
<feature type="domain" description="Beta-galactosidase jelly roll" evidence="5">
    <location>
        <begin position="294"/>
        <end position="393"/>
    </location>
</feature>
<organism evidence="6 7">
    <name type="scientific">Dysgonomonas macrotermitis</name>
    <dbReference type="NCBI Taxonomy" id="1346286"/>
    <lineage>
        <taxon>Bacteria</taxon>
        <taxon>Pseudomonadati</taxon>
        <taxon>Bacteroidota</taxon>
        <taxon>Bacteroidia</taxon>
        <taxon>Bacteroidales</taxon>
        <taxon>Dysgonomonadaceae</taxon>
        <taxon>Dysgonomonas</taxon>
    </lineage>
</organism>
<dbReference type="InterPro" id="IPR005181">
    <property type="entry name" value="SASA"/>
</dbReference>
<evidence type="ECO:0000256" key="2">
    <source>
        <dbReference type="ARBA" id="ARBA00023295"/>
    </source>
</evidence>
<dbReference type="EMBL" id="FQUC01000002">
    <property type="protein sequence ID" value="SHE76717.1"/>
    <property type="molecule type" value="Genomic_DNA"/>
</dbReference>
<keyword evidence="7" id="KW-1185">Reference proteome</keyword>
<dbReference type="RefSeq" id="WP_062176637.1">
    <property type="nucleotide sequence ID" value="NZ_BBXL01000002.1"/>
</dbReference>
<keyword evidence="3" id="KW-1133">Transmembrane helix</keyword>
<protein>
    <submittedName>
        <fullName evidence="6">Sialate O-acetylesterase</fullName>
    </submittedName>
</protein>
<reference evidence="7" key="1">
    <citation type="submission" date="2016-11" db="EMBL/GenBank/DDBJ databases">
        <authorList>
            <person name="Varghese N."/>
            <person name="Submissions S."/>
        </authorList>
    </citation>
    <scope>NUCLEOTIDE SEQUENCE [LARGE SCALE GENOMIC DNA]</scope>
    <source>
        <strain evidence="7">DSM 27370</strain>
    </source>
</reference>
<dbReference type="Proteomes" id="UP000184480">
    <property type="component" value="Unassembled WGS sequence"/>
</dbReference>
<keyword evidence="1" id="KW-0378">Hydrolase</keyword>
<keyword evidence="2" id="KW-0326">Glycosidase</keyword>
<evidence type="ECO:0000313" key="7">
    <source>
        <dbReference type="Proteomes" id="UP000184480"/>
    </source>
</evidence>
<evidence type="ECO:0000256" key="3">
    <source>
        <dbReference type="SAM" id="Phobius"/>
    </source>
</evidence>
<evidence type="ECO:0000259" key="5">
    <source>
        <dbReference type="Pfam" id="PF13364"/>
    </source>
</evidence>
<evidence type="ECO:0000256" key="1">
    <source>
        <dbReference type="ARBA" id="ARBA00022801"/>
    </source>
</evidence>
<dbReference type="InterPro" id="IPR039329">
    <property type="entry name" value="SIAE"/>
</dbReference>
<dbReference type="GO" id="GO:0005975">
    <property type="term" value="P:carbohydrate metabolic process"/>
    <property type="evidence" value="ECO:0007669"/>
    <property type="project" value="InterPro"/>
</dbReference>
<feature type="domain" description="Sialate O-acetylesterase" evidence="4">
    <location>
        <begin position="460"/>
        <end position="568"/>
    </location>
</feature>
<dbReference type="Gene3D" id="2.60.40.10">
    <property type="entry name" value="Immunoglobulins"/>
    <property type="match status" value="1"/>
</dbReference>
<dbReference type="AlphaFoldDB" id="A0A1M4W689"/>
<dbReference type="InterPro" id="IPR008979">
    <property type="entry name" value="Galactose-bd-like_sf"/>
</dbReference>
<dbReference type="Pfam" id="PF13364">
    <property type="entry name" value="BetaGal_ABD2"/>
    <property type="match status" value="1"/>
</dbReference>
<dbReference type="InterPro" id="IPR036514">
    <property type="entry name" value="SGNH_hydro_sf"/>
</dbReference>
<proteinExistence type="predicted"/>
<dbReference type="PANTHER" id="PTHR22901">
    <property type="entry name" value="SIALATE O-ACETYLESTERASE"/>
    <property type="match status" value="1"/>
</dbReference>
<dbReference type="Pfam" id="PF03629">
    <property type="entry name" value="SASA"/>
    <property type="match status" value="1"/>
</dbReference>
<dbReference type="PANTHER" id="PTHR22901:SF0">
    <property type="entry name" value="SIALATE O-ACETYLESTERASE"/>
    <property type="match status" value="1"/>
</dbReference>
<dbReference type="InterPro" id="IPR013783">
    <property type="entry name" value="Ig-like_fold"/>
</dbReference>
<gene>
    <name evidence="6" type="ORF">SAMN05444362_102138</name>
</gene>